<name>A0A1Z5HU29_9FIRM</name>
<protein>
    <submittedName>
        <fullName evidence="9">Flagellar biosynthesis/type III secretory pathway protein</fullName>
    </submittedName>
</protein>
<dbReference type="PANTHER" id="PTHR34982:SF1">
    <property type="entry name" value="FLAGELLAR ASSEMBLY PROTEIN FLIH"/>
    <property type="match status" value="1"/>
</dbReference>
<dbReference type="Proteomes" id="UP000197032">
    <property type="component" value="Unassembled WGS sequence"/>
</dbReference>
<comment type="similarity">
    <text evidence="2">Belongs to the FliH family.</text>
</comment>
<evidence type="ECO:0000256" key="3">
    <source>
        <dbReference type="ARBA" id="ARBA00022448"/>
    </source>
</evidence>
<dbReference type="SUPFAM" id="SSF160527">
    <property type="entry name" value="V-type ATPase subunit E-like"/>
    <property type="match status" value="1"/>
</dbReference>
<dbReference type="GO" id="GO:0005829">
    <property type="term" value="C:cytosol"/>
    <property type="evidence" value="ECO:0007669"/>
    <property type="project" value="TreeGrafter"/>
</dbReference>
<dbReference type="PANTHER" id="PTHR34982">
    <property type="entry name" value="YOP PROTEINS TRANSLOCATION PROTEIN L"/>
    <property type="match status" value="1"/>
</dbReference>
<evidence type="ECO:0000256" key="1">
    <source>
        <dbReference type="ARBA" id="ARBA00003041"/>
    </source>
</evidence>
<evidence type="ECO:0000256" key="2">
    <source>
        <dbReference type="ARBA" id="ARBA00006602"/>
    </source>
</evidence>
<keyword evidence="7" id="KW-0175">Coiled coil</keyword>
<comment type="function">
    <text evidence="1">Needed for flagellar regrowth and assembly.</text>
</comment>
<keyword evidence="3" id="KW-0813">Transport</keyword>
<keyword evidence="4" id="KW-1005">Bacterial flagellum biogenesis</keyword>
<keyword evidence="10" id="KW-1185">Reference proteome</keyword>
<dbReference type="InterPro" id="IPR051472">
    <property type="entry name" value="T3SS_Stator/FliH"/>
</dbReference>
<proteinExistence type="inferred from homology"/>
<dbReference type="InterPro" id="IPR018035">
    <property type="entry name" value="Flagellar_FliH/T3SS_HrpE"/>
</dbReference>
<evidence type="ECO:0000256" key="5">
    <source>
        <dbReference type="ARBA" id="ARBA00022927"/>
    </source>
</evidence>
<accession>A0A1Z5HU29</accession>
<dbReference type="GO" id="GO:0015031">
    <property type="term" value="P:protein transport"/>
    <property type="evidence" value="ECO:0007669"/>
    <property type="project" value="UniProtKB-KW"/>
</dbReference>
<keyword evidence="9" id="KW-0966">Cell projection</keyword>
<evidence type="ECO:0000259" key="8">
    <source>
        <dbReference type="Pfam" id="PF02108"/>
    </source>
</evidence>
<sequence>MRFPINQDVAGERERELDEYYREQRQILKAKAEEEARKILDQAKREAEELRKKAEEEIRRLREKAVREGREEGYQVALREAQEEAEKLREEARSVLRQAEEARKQTIRDMEAEIIKLALAIAERVIHQQVRVAEDTVLAVAREAISKVVDSETLIIYANPEDAALLQENLAELTDKQRIYVIGDEGISRGGCRIESDNGDVIATVEAQMEEIKKVLLGRESS</sequence>
<keyword evidence="9" id="KW-0282">Flagellum</keyword>
<dbReference type="EMBL" id="BDGJ01000111">
    <property type="protein sequence ID" value="GAW92918.1"/>
    <property type="molecule type" value="Genomic_DNA"/>
</dbReference>
<comment type="caution">
    <text evidence="9">The sequence shown here is derived from an EMBL/GenBank/DDBJ whole genome shotgun (WGS) entry which is preliminary data.</text>
</comment>
<keyword evidence="9" id="KW-0969">Cilium</keyword>
<evidence type="ECO:0000313" key="9">
    <source>
        <dbReference type="EMBL" id="GAW92918.1"/>
    </source>
</evidence>
<dbReference type="Pfam" id="PF02108">
    <property type="entry name" value="FliH"/>
    <property type="match status" value="1"/>
</dbReference>
<evidence type="ECO:0000256" key="6">
    <source>
        <dbReference type="ARBA" id="ARBA00023225"/>
    </source>
</evidence>
<dbReference type="GO" id="GO:0044781">
    <property type="term" value="P:bacterial-type flagellum organization"/>
    <property type="evidence" value="ECO:0007669"/>
    <property type="project" value="UniProtKB-KW"/>
</dbReference>
<feature type="domain" description="Flagellar assembly protein FliH/Type III secretion system HrpE" evidence="8">
    <location>
        <begin position="89"/>
        <end position="211"/>
    </location>
</feature>
<organism evidence="9 10">
    <name type="scientific">Calderihabitans maritimus</name>
    <dbReference type="NCBI Taxonomy" id="1246530"/>
    <lineage>
        <taxon>Bacteria</taxon>
        <taxon>Bacillati</taxon>
        <taxon>Bacillota</taxon>
        <taxon>Clostridia</taxon>
        <taxon>Neomoorellales</taxon>
        <taxon>Calderihabitantaceae</taxon>
        <taxon>Calderihabitans</taxon>
    </lineage>
</organism>
<reference evidence="10" key="1">
    <citation type="journal article" date="2017" name="Appl. Environ. Microbiol.">
        <title>Genomic Analysis of Calderihabitans maritimus KKC1, a Thermophilic, Hydrogenogenic, Carboxydotrophic Bacterium Isolated from Marine Sediment.</title>
        <authorList>
            <person name="Omae K."/>
            <person name="Yoneda Y."/>
            <person name="Fukuyama Y."/>
            <person name="Yoshida T."/>
            <person name="Sako Y."/>
        </authorList>
    </citation>
    <scope>NUCLEOTIDE SEQUENCE [LARGE SCALE GENOMIC DNA]</scope>
    <source>
        <strain evidence="10">KKC1</strain>
    </source>
</reference>
<evidence type="ECO:0000256" key="4">
    <source>
        <dbReference type="ARBA" id="ARBA00022795"/>
    </source>
</evidence>
<keyword evidence="5" id="KW-0653">Protein transport</keyword>
<feature type="coiled-coil region" evidence="7">
    <location>
        <begin position="29"/>
        <end position="109"/>
    </location>
</feature>
<dbReference type="CDD" id="cd06503">
    <property type="entry name" value="ATP-synt_Fo_b"/>
    <property type="match status" value="1"/>
</dbReference>
<keyword evidence="6" id="KW-1006">Bacterial flagellum protein export</keyword>
<gene>
    <name evidence="9" type="ORF">KKC1_20640</name>
</gene>
<evidence type="ECO:0000256" key="7">
    <source>
        <dbReference type="SAM" id="Coils"/>
    </source>
</evidence>
<evidence type="ECO:0000313" key="10">
    <source>
        <dbReference type="Proteomes" id="UP000197032"/>
    </source>
</evidence>
<dbReference type="AlphaFoldDB" id="A0A1Z5HU29"/>